<comment type="subunit">
    <text evidence="10 12 13">Forms a heterotetramer with UvrA during the search for lesions. Interacts with UvrC in an incision complex.</text>
</comment>
<keyword evidence="14" id="KW-0175">Coiled coil</keyword>
<dbReference type="PROSITE" id="PS51194">
    <property type="entry name" value="HELICASE_CTER"/>
    <property type="match status" value="1"/>
</dbReference>
<comment type="function">
    <text evidence="12">The UvrABC repair system catalyzes the recognition and processing of DNA lesions. A damage recognition complex composed of 2 UvrA and 2 UvrB subunits scans DNA for abnormalities. Upon binding of the UvrA(2)B(2) complex to a putative damaged site, the DNA wraps around one UvrB monomer. DNA wrap is dependent on ATP binding by UvrB and probably causes local melting of the DNA helix, facilitating insertion of UvrB beta-hairpin between the DNA strands. Then UvrB probes one DNA strand for the presence of a lesion. If a lesion is found the UvrA subunits dissociate and the UvrB-DNA preincision complex is formed. This complex is subsequently bound by UvrC and the second UvrB is released. If no lesion is found, the DNA wraps around the other UvrB subunit that will check the other stand for damage.</text>
</comment>
<dbReference type="SUPFAM" id="SSF46600">
    <property type="entry name" value="C-terminal UvrC-binding domain of UvrB"/>
    <property type="match status" value="1"/>
</dbReference>
<dbReference type="InterPro" id="IPR027417">
    <property type="entry name" value="P-loop_NTPase"/>
</dbReference>
<dbReference type="PANTHER" id="PTHR24029">
    <property type="entry name" value="UVRABC SYSTEM PROTEIN B"/>
    <property type="match status" value="1"/>
</dbReference>
<keyword evidence="5 12" id="KW-0227">DNA damage</keyword>
<protein>
    <recommendedName>
        <fullName evidence="11 12">UvrABC system protein B</fullName>
        <shortName evidence="12">Protein UvrB</shortName>
    </recommendedName>
    <alternativeName>
        <fullName evidence="12">Excinuclease ABC subunit B</fullName>
    </alternativeName>
</protein>
<feature type="domain" description="Helicase C-terminal" evidence="17">
    <location>
        <begin position="440"/>
        <end position="614"/>
    </location>
</feature>
<dbReference type="SMART" id="SM00487">
    <property type="entry name" value="DEXDc"/>
    <property type="match status" value="1"/>
</dbReference>
<dbReference type="GO" id="GO:0009381">
    <property type="term" value="F:excinuclease ABC activity"/>
    <property type="evidence" value="ECO:0007669"/>
    <property type="project" value="UniProtKB-UniRule"/>
</dbReference>
<dbReference type="AlphaFoldDB" id="A0A2H0BD34"/>
<evidence type="ECO:0000259" key="17">
    <source>
        <dbReference type="PROSITE" id="PS51194"/>
    </source>
</evidence>
<dbReference type="GO" id="GO:0009432">
    <property type="term" value="P:SOS response"/>
    <property type="evidence" value="ECO:0007669"/>
    <property type="project" value="UniProtKB-UniRule"/>
</dbReference>
<dbReference type="SMART" id="SM00490">
    <property type="entry name" value="HELICc"/>
    <property type="match status" value="1"/>
</dbReference>
<evidence type="ECO:0000313" key="18">
    <source>
        <dbReference type="EMBL" id="PIP55489.1"/>
    </source>
</evidence>
<reference evidence="18 19" key="1">
    <citation type="submission" date="2017-09" db="EMBL/GenBank/DDBJ databases">
        <title>Depth-based differentiation of microbial function through sediment-hosted aquifers and enrichment of novel symbionts in the deep terrestrial subsurface.</title>
        <authorList>
            <person name="Probst A.J."/>
            <person name="Ladd B."/>
            <person name="Jarett J.K."/>
            <person name="Geller-Mcgrath D.E."/>
            <person name="Sieber C.M."/>
            <person name="Emerson J.B."/>
            <person name="Anantharaman K."/>
            <person name="Thomas B.C."/>
            <person name="Malmstrom R."/>
            <person name="Stieglmeier M."/>
            <person name="Klingl A."/>
            <person name="Woyke T."/>
            <person name="Ryan C.M."/>
            <person name="Banfield J.F."/>
        </authorList>
    </citation>
    <scope>NUCLEOTIDE SEQUENCE [LARGE SCALE GENOMIC DNA]</scope>
    <source>
        <strain evidence="18">CG22_combo_CG10-13_8_21_14_all_42_17</strain>
    </source>
</reference>
<dbReference type="GO" id="GO:0005737">
    <property type="term" value="C:cytoplasm"/>
    <property type="evidence" value="ECO:0007669"/>
    <property type="project" value="UniProtKB-SubCell"/>
</dbReference>
<dbReference type="PROSITE" id="PS50151">
    <property type="entry name" value="UVR"/>
    <property type="match status" value="1"/>
</dbReference>
<dbReference type="InterPro" id="IPR001650">
    <property type="entry name" value="Helicase_C-like"/>
</dbReference>
<dbReference type="EMBL" id="PCST01000038">
    <property type="protein sequence ID" value="PIP55489.1"/>
    <property type="molecule type" value="Genomic_DNA"/>
</dbReference>
<dbReference type="Gene3D" id="4.10.860.10">
    <property type="entry name" value="UVR domain"/>
    <property type="match status" value="1"/>
</dbReference>
<dbReference type="Pfam" id="PF12344">
    <property type="entry name" value="UvrB"/>
    <property type="match status" value="1"/>
</dbReference>
<dbReference type="NCBIfam" id="TIGR00631">
    <property type="entry name" value="uvrb"/>
    <property type="match status" value="1"/>
</dbReference>
<dbReference type="PROSITE" id="PS51192">
    <property type="entry name" value="HELICASE_ATP_BIND_1"/>
    <property type="match status" value="1"/>
</dbReference>
<keyword evidence="6 12" id="KW-0228">DNA excision</keyword>
<dbReference type="InterPro" id="IPR036876">
    <property type="entry name" value="UVR_dom_sf"/>
</dbReference>
<comment type="similarity">
    <text evidence="2 12 13">Belongs to the UvrB family.</text>
</comment>
<dbReference type="GO" id="GO:0009380">
    <property type="term" value="C:excinuclease repair complex"/>
    <property type="evidence" value="ECO:0007669"/>
    <property type="project" value="InterPro"/>
</dbReference>
<accession>A0A2H0BD34</accession>
<evidence type="ECO:0000259" key="15">
    <source>
        <dbReference type="PROSITE" id="PS50151"/>
    </source>
</evidence>
<dbReference type="GO" id="GO:0016887">
    <property type="term" value="F:ATP hydrolysis activity"/>
    <property type="evidence" value="ECO:0007669"/>
    <property type="project" value="InterPro"/>
</dbReference>
<evidence type="ECO:0000256" key="8">
    <source>
        <dbReference type="ARBA" id="ARBA00022881"/>
    </source>
</evidence>
<feature type="coiled-coil region" evidence="14">
    <location>
        <begin position="255"/>
        <end position="282"/>
    </location>
</feature>
<dbReference type="InterPro" id="IPR024759">
    <property type="entry name" value="UvrB_YAD/RRR_dom"/>
</dbReference>
<keyword evidence="4 12" id="KW-0547">Nucleotide-binding</keyword>
<gene>
    <name evidence="12" type="primary">uvrB</name>
    <name evidence="18" type="ORF">COX06_02935</name>
</gene>
<evidence type="ECO:0000313" key="19">
    <source>
        <dbReference type="Proteomes" id="UP000229794"/>
    </source>
</evidence>
<keyword evidence="12 13" id="KW-0742">SOS response</keyword>
<dbReference type="InterPro" id="IPR006935">
    <property type="entry name" value="Helicase/UvrB_N"/>
</dbReference>
<dbReference type="Pfam" id="PF17757">
    <property type="entry name" value="UvrB_inter"/>
    <property type="match status" value="1"/>
</dbReference>
<evidence type="ECO:0000256" key="11">
    <source>
        <dbReference type="ARBA" id="ARBA00029504"/>
    </source>
</evidence>
<evidence type="ECO:0000259" key="16">
    <source>
        <dbReference type="PROSITE" id="PS51192"/>
    </source>
</evidence>
<dbReference type="InterPro" id="IPR001943">
    <property type="entry name" value="UVR_dom"/>
</dbReference>
<feature type="binding site" evidence="12">
    <location>
        <begin position="38"/>
        <end position="45"/>
    </location>
    <ligand>
        <name>ATP</name>
        <dbReference type="ChEBI" id="CHEBI:30616"/>
    </ligand>
</feature>
<dbReference type="GO" id="GO:0005524">
    <property type="term" value="F:ATP binding"/>
    <property type="evidence" value="ECO:0007669"/>
    <property type="project" value="UniProtKB-UniRule"/>
</dbReference>
<name>A0A2H0BD34_9BACT</name>
<evidence type="ECO:0000256" key="6">
    <source>
        <dbReference type="ARBA" id="ARBA00022769"/>
    </source>
</evidence>
<dbReference type="PANTHER" id="PTHR24029:SF0">
    <property type="entry name" value="UVRABC SYSTEM PROTEIN B"/>
    <property type="match status" value="1"/>
</dbReference>
<dbReference type="Pfam" id="PF02151">
    <property type="entry name" value="UVR"/>
    <property type="match status" value="1"/>
</dbReference>
<dbReference type="SUPFAM" id="SSF52540">
    <property type="entry name" value="P-loop containing nucleoside triphosphate hydrolases"/>
    <property type="match status" value="2"/>
</dbReference>
<dbReference type="GO" id="GO:0003677">
    <property type="term" value="F:DNA binding"/>
    <property type="evidence" value="ECO:0007669"/>
    <property type="project" value="UniProtKB-UniRule"/>
</dbReference>
<feature type="domain" description="UVR" evidence="15">
    <location>
        <begin position="641"/>
        <end position="676"/>
    </location>
</feature>
<dbReference type="CDD" id="cd17916">
    <property type="entry name" value="DEXHc_UvrB"/>
    <property type="match status" value="1"/>
</dbReference>
<proteinExistence type="inferred from homology"/>
<feature type="short sequence motif" description="Beta-hairpin" evidence="12">
    <location>
        <begin position="91"/>
        <end position="114"/>
    </location>
</feature>
<keyword evidence="3 12" id="KW-0963">Cytoplasm</keyword>
<organism evidence="18 19">
    <name type="scientific">Candidatus Zambryskibacteria bacterium CG22_combo_CG10-13_8_21_14_all_42_17</name>
    <dbReference type="NCBI Taxonomy" id="1975118"/>
    <lineage>
        <taxon>Bacteria</taxon>
        <taxon>Candidatus Zambryskiibacteriota</taxon>
    </lineage>
</organism>
<keyword evidence="9 12" id="KW-0234">DNA repair</keyword>
<dbReference type="InterPro" id="IPR014001">
    <property type="entry name" value="Helicase_ATP-bd"/>
</dbReference>
<dbReference type="InterPro" id="IPR041471">
    <property type="entry name" value="UvrB_inter"/>
</dbReference>
<evidence type="ECO:0000256" key="4">
    <source>
        <dbReference type="ARBA" id="ARBA00022741"/>
    </source>
</evidence>
<evidence type="ECO:0000256" key="1">
    <source>
        <dbReference type="ARBA" id="ARBA00004496"/>
    </source>
</evidence>
<evidence type="ECO:0000256" key="9">
    <source>
        <dbReference type="ARBA" id="ARBA00023204"/>
    </source>
</evidence>
<feature type="domain" description="Helicase ATP-binding" evidence="16">
    <location>
        <begin position="25"/>
        <end position="176"/>
    </location>
</feature>
<comment type="subcellular location">
    <subcellularLocation>
        <location evidence="1 12 13">Cytoplasm</location>
    </subcellularLocation>
</comment>
<keyword evidence="7 12" id="KW-0067">ATP-binding</keyword>
<dbReference type="HAMAP" id="MF_00204">
    <property type="entry name" value="UvrB"/>
    <property type="match status" value="1"/>
</dbReference>
<evidence type="ECO:0000256" key="3">
    <source>
        <dbReference type="ARBA" id="ARBA00022490"/>
    </source>
</evidence>
<dbReference type="Proteomes" id="UP000229794">
    <property type="component" value="Unassembled WGS sequence"/>
</dbReference>
<evidence type="ECO:0000256" key="5">
    <source>
        <dbReference type="ARBA" id="ARBA00022763"/>
    </source>
</evidence>
<evidence type="ECO:0000256" key="7">
    <source>
        <dbReference type="ARBA" id="ARBA00022840"/>
    </source>
</evidence>
<keyword evidence="8 12" id="KW-0267">Excision nuclease</keyword>
<comment type="caution">
    <text evidence="18">The sequence shown here is derived from an EMBL/GenBank/DDBJ whole genome shotgun (WGS) entry which is preliminary data.</text>
</comment>
<dbReference type="InterPro" id="IPR004807">
    <property type="entry name" value="UvrB"/>
</dbReference>
<dbReference type="GO" id="GO:0006289">
    <property type="term" value="P:nucleotide-excision repair"/>
    <property type="evidence" value="ECO:0007669"/>
    <property type="project" value="UniProtKB-UniRule"/>
</dbReference>
<evidence type="ECO:0000256" key="12">
    <source>
        <dbReference type="HAMAP-Rule" id="MF_00204"/>
    </source>
</evidence>
<comment type="domain">
    <text evidence="12">The beta-hairpin motif is involved in DNA binding.</text>
</comment>
<dbReference type="Pfam" id="PF00271">
    <property type="entry name" value="Helicase_C"/>
    <property type="match status" value="1"/>
</dbReference>
<evidence type="ECO:0000256" key="13">
    <source>
        <dbReference type="RuleBase" id="RU003587"/>
    </source>
</evidence>
<dbReference type="Gene3D" id="3.40.50.300">
    <property type="entry name" value="P-loop containing nucleotide triphosphate hydrolases"/>
    <property type="match status" value="3"/>
</dbReference>
<evidence type="ECO:0000256" key="14">
    <source>
        <dbReference type="SAM" id="Coils"/>
    </source>
</evidence>
<dbReference type="NCBIfam" id="NF003673">
    <property type="entry name" value="PRK05298.1"/>
    <property type="match status" value="1"/>
</dbReference>
<sequence length="692" mass="78510">MSIFNIQSEFEPTGDQPKAIKELYEGLKKGLCYQTLLGVTGSGKTFTAANIIDKIGKPTLVIAHNKTLAAQLAQEYREFFPDNAVHYFVSYYDFYQPEAYMPVTDTYIEKEAMINEEIERLRHASTQALLSRKDVIIVASVSCIYGLGNPEEYEKVNIKIEQGQSISRADFIRSLIDVHYSRTNSDIKSGTFRVLGNSLEIMPVSERIIYRIEIGGGKIETIKRIDAISRAVISKPKTFFIFPAKHFITADEAAKQALLSIKSELEERLKEFRKEGKMLEAERLKRRTTYDLAMIREIGYTNGIENYSRHFSGKLPGEAPYTLLDYFPKKPNGEADFLTIIDESHVTVPQIGGMYAGDRARKDVLIEHGFRLPSARDNRPLRFEEFKERVGQVIFTSATPGKYEKEVSEKVVEQVIRPTGLVDPEVSVKPIQSKGRYGGQIYDFIAEAEKAIKKGGRVIATTLTKKMAEDLSEFLKDPSTSLRTGKKIKARYLHSEIKTIERIEILTAFRRGEFDCLVGVNLLREGLDLPEVTLIGILDADKEGFLRSDTSLIQIIGRAARNVEGRVILYADNMTGSMQRAISETARRRTIQIAHNKKHGITPKTIIKKIKDITDTLERDHHQVVNLLLETDQKLFAKSPQKLIKMKKKEMEEAVRDLDFETAAILRDEIYKLEGNSLKAGKPRVRKRNSKN</sequence>
<dbReference type="Pfam" id="PF04851">
    <property type="entry name" value="ResIII"/>
    <property type="match status" value="1"/>
</dbReference>
<evidence type="ECO:0000256" key="2">
    <source>
        <dbReference type="ARBA" id="ARBA00008533"/>
    </source>
</evidence>
<evidence type="ECO:0000256" key="10">
    <source>
        <dbReference type="ARBA" id="ARBA00026033"/>
    </source>
</evidence>